<dbReference type="CDD" id="cd06091">
    <property type="entry name" value="KOW_NusG"/>
    <property type="match status" value="1"/>
</dbReference>
<feature type="domain" description="NusG-like N-terminal" evidence="4">
    <location>
        <begin position="9"/>
        <end position="101"/>
    </location>
</feature>
<evidence type="ECO:0000256" key="3">
    <source>
        <dbReference type="ARBA" id="ARBA00023163"/>
    </source>
</evidence>
<keyword evidence="1" id="KW-0889">Transcription antitermination</keyword>
<gene>
    <name evidence="5" type="ORF">DEQ80_02210</name>
</gene>
<dbReference type="SUPFAM" id="SSF82679">
    <property type="entry name" value="N-utilization substance G protein NusG, N-terminal domain"/>
    <property type="match status" value="1"/>
</dbReference>
<dbReference type="InterPro" id="IPR036735">
    <property type="entry name" value="NGN_dom_sf"/>
</dbReference>
<dbReference type="Pfam" id="PF02357">
    <property type="entry name" value="NusG"/>
    <property type="match status" value="1"/>
</dbReference>
<dbReference type="GO" id="GO:0005829">
    <property type="term" value="C:cytosol"/>
    <property type="evidence" value="ECO:0007669"/>
    <property type="project" value="TreeGrafter"/>
</dbReference>
<reference evidence="5 6" key="1">
    <citation type="journal article" date="2018" name="Nat. Biotechnol.">
        <title>A standardized bacterial taxonomy based on genome phylogeny substantially revises the tree of life.</title>
        <authorList>
            <person name="Parks D.H."/>
            <person name="Chuvochina M."/>
            <person name="Waite D.W."/>
            <person name="Rinke C."/>
            <person name="Skarshewski A."/>
            <person name="Chaumeil P.A."/>
            <person name="Hugenholtz P."/>
        </authorList>
    </citation>
    <scope>NUCLEOTIDE SEQUENCE [LARGE SCALE GENOMIC DNA]</scope>
    <source>
        <strain evidence="5">UBA8781</strain>
    </source>
</reference>
<protein>
    <recommendedName>
        <fullName evidence="4">NusG-like N-terminal domain-containing protein</fullName>
    </recommendedName>
</protein>
<dbReference type="GO" id="GO:0006354">
    <property type="term" value="P:DNA-templated transcription elongation"/>
    <property type="evidence" value="ECO:0007669"/>
    <property type="project" value="InterPro"/>
</dbReference>
<evidence type="ECO:0000313" key="6">
    <source>
        <dbReference type="Proteomes" id="UP000264141"/>
    </source>
</evidence>
<dbReference type="AlphaFoldDB" id="A0A3D1JDI8"/>
<dbReference type="Proteomes" id="UP000264141">
    <property type="component" value="Unassembled WGS sequence"/>
</dbReference>
<dbReference type="EMBL" id="DPBP01000009">
    <property type="protein sequence ID" value="HCE16651.1"/>
    <property type="molecule type" value="Genomic_DNA"/>
</dbReference>
<dbReference type="PANTHER" id="PTHR30265">
    <property type="entry name" value="RHO-INTERACTING TRANSCRIPTION TERMINATION FACTOR NUSG"/>
    <property type="match status" value="1"/>
</dbReference>
<dbReference type="PANTHER" id="PTHR30265:SF7">
    <property type="entry name" value="TRANSCRIPTION ANTITERMINATION PROTEIN RFAH"/>
    <property type="match status" value="1"/>
</dbReference>
<evidence type="ECO:0000259" key="4">
    <source>
        <dbReference type="Pfam" id="PF02357"/>
    </source>
</evidence>
<proteinExistence type="predicted"/>
<dbReference type="InterPro" id="IPR006645">
    <property type="entry name" value="NGN-like_dom"/>
</dbReference>
<dbReference type="SUPFAM" id="SSF50104">
    <property type="entry name" value="Translation proteins SH3-like domain"/>
    <property type="match status" value="1"/>
</dbReference>
<dbReference type="STRING" id="229919.GCA_001050195_02463"/>
<dbReference type="InterPro" id="IPR008991">
    <property type="entry name" value="Translation_prot_SH3-like_sf"/>
</dbReference>
<name>A0A3D1JDI8_9CHLR</name>
<sequence>MTGRKMAEHWYAMQSKPNREDALYKELVTRGVEAFFPRIRVNPVNPRARKIKAYFPGYLFVHVDLDKVGYSFFQYMPFSRGMVAFDHEPATVPENLIQAIRQRVQEVNEAGGVEFEEMEKGSRVYIFDGPFAGYEAIFDVRLPGTERVRVLIELLSKRYMPVEMQVGQIRRVQKNSKRSTR</sequence>
<keyword evidence="2" id="KW-0805">Transcription regulation</keyword>
<evidence type="ECO:0000256" key="2">
    <source>
        <dbReference type="ARBA" id="ARBA00023015"/>
    </source>
</evidence>
<dbReference type="InterPro" id="IPR043425">
    <property type="entry name" value="NusG-like"/>
</dbReference>
<comment type="caution">
    <text evidence="5">The sequence shown here is derived from an EMBL/GenBank/DDBJ whole genome shotgun (WGS) entry which is preliminary data.</text>
</comment>
<accession>A0A3D1JDI8</accession>
<evidence type="ECO:0000256" key="1">
    <source>
        <dbReference type="ARBA" id="ARBA00022814"/>
    </source>
</evidence>
<dbReference type="GO" id="GO:0031564">
    <property type="term" value="P:transcription antitermination"/>
    <property type="evidence" value="ECO:0007669"/>
    <property type="project" value="UniProtKB-KW"/>
</dbReference>
<keyword evidence="3" id="KW-0804">Transcription</keyword>
<dbReference type="Gene3D" id="3.30.70.940">
    <property type="entry name" value="NusG, N-terminal domain"/>
    <property type="match status" value="1"/>
</dbReference>
<evidence type="ECO:0000313" key="5">
    <source>
        <dbReference type="EMBL" id="HCE16651.1"/>
    </source>
</evidence>
<organism evidence="5 6">
    <name type="scientific">Anaerolinea thermolimosa</name>
    <dbReference type="NCBI Taxonomy" id="229919"/>
    <lineage>
        <taxon>Bacteria</taxon>
        <taxon>Bacillati</taxon>
        <taxon>Chloroflexota</taxon>
        <taxon>Anaerolineae</taxon>
        <taxon>Anaerolineales</taxon>
        <taxon>Anaerolineaceae</taxon>
        <taxon>Anaerolinea</taxon>
    </lineage>
</organism>